<evidence type="ECO:0000313" key="7">
    <source>
        <dbReference type="EMBL" id="CAD6250578.1"/>
    </source>
</evidence>
<dbReference type="Proteomes" id="UP000604825">
    <property type="component" value="Unassembled WGS sequence"/>
</dbReference>
<gene>
    <name evidence="7" type="ORF">NCGR_LOCUS34356</name>
</gene>
<dbReference type="GO" id="GO:0005634">
    <property type="term" value="C:nucleus"/>
    <property type="evidence" value="ECO:0007669"/>
    <property type="project" value="UniProtKB-SubCell"/>
</dbReference>
<evidence type="ECO:0000256" key="5">
    <source>
        <dbReference type="ARBA" id="ARBA00023242"/>
    </source>
</evidence>
<evidence type="ECO:0000256" key="2">
    <source>
        <dbReference type="ARBA" id="ARBA00023015"/>
    </source>
</evidence>
<dbReference type="SUPFAM" id="SSF101941">
    <property type="entry name" value="NAC domain"/>
    <property type="match status" value="1"/>
</dbReference>
<keyword evidence="8" id="KW-1185">Reference proteome</keyword>
<evidence type="ECO:0000256" key="1">
    <source>
        <dbReference type="ARBA" id="ARBA00004123"/>
    </source>
</evidence>
<proteinExistence type="predicted"/>
<sequence>MEHDVHHHQQEEAMELPPGFRFHPTDEELITHYLARKAADPRFAPRAVGVADLNKCEPWDLPYRATMGEKEWYFFCVKDRKYPTGLRTNRATESGYWKATGKGREIFRGKALVGLKKTLVFYTGRAPRGGKTGWVVHEYRLHGKHAAAAAASSSSLMPSASVRAVASKDDWVLCRVFKKSIEPPSVASSKRSSSVACMGMEDVVGPSMSMADDFAACALPPLMDVSGGSGANMSLPVAAAASIELTPPAPAPAPAPAPHVTCFSNALEGHFLTPPPCLLPSAAATDHVALAASASPFLASMVQYDGDAGVGGMVHELVQEAGGWYSMLGERQRLSGGASQDTGVTSEVNPAEISSTRHHMDHEASFWGF</sequence>
<comment type="caution">
    <text evidence="7">The sequence shown here is derived from an EMBL/GenBank/DDBJ whole genome shotgun (WGS) entry which is preliminary data.</text>
</comment>
<protein>
    <recommendedName>
        <fullName evidence="6">NAC domain-containing protein</fullName>
    </recommendedName>
</protein>
<feature type="domain" description="NAC" evidence="6">
    <location>
        <begin position="16"/>
        <end position="179"/>
    </location>
</feature>
<keyword evidence="2" id="KW-0805">Transcription regulation</keyword>
<keyword evidence="3" id="KW-0238">DNA-binding</keyword>
<dbReference type="InterPro" id="IPR003441">
    <property type="entry name" value="NAC-dom"/>
</dbReference>
<organism evidence="7 8">
    <name type="scientific">Miscanthus lutarioriparius</name>
    <dbReference type="NCBI Taxonomy" id="422564"/>
    <lineage>
        <taxon>Eukaryota</taxon>
        <taxon>Viridiplantae</taxon>
        <taxon>Streptophyta</taxon>
        <taxon>Embryophyta</taxon>
        <taxon>Tracheophyta</taxon>
        <taxon>Spermatophyta</taxon>
        <taxon>Magnoliopsida</taxon>
        <taxon>Liliopsida</taxon>
        <taxon>Poales</taxon>
        <taxon>Poaceae</taxon>
        <taxon>PACMAD clade</taxon>
        <taxon>Panicoideae</taxon>
        <taxon>Andropogonodae</taxon>
        <taxon>Andropogoneae</taxon>
        <taxon>Saccharinae</taxon>
        <taxon>Miscanthus</taxon>
    </lineage>
</organism>
<evidence type="ECO:0000256" key="3">
    <source>
        <dbReference type="ARBA" id="ARBA00023125"/>
    </source>
</evidence>
<dbReference type="InterPro" id="IPR036093">
    <property type="entry name" value="NAC_dom_sf"/>
</dbReference>
<dbReference type="FunFam" id="2.170.150.80:FF:000006">
    <property type="entry name" value="NAC domain-containing protein 100-like"/>
    <property type="match status" value="1"/>
</dbReference>
<reference evidence="7" key="1">
    <citation type="submission" date="2020-10" db="EMBL/GenBank/DDBJ databases">
        <authorList>
            <person name="Han B."/>
            <person name="Lu T."/>
            <person name="Zhao Q."/>
            <person name="Huang X."/>
            <person name="Zhao Y."/>
        </authorList>
    </citation>
    <scope>NUCLEOTIDE SEQUENCE</scope>
</reference>
<dbReference type="GO" id="GO:0003677">
    <property type="term" value="F:DNA binding"/>
    <property type="evidence" value="ECO:0007669"/>
    <property type="project" value="UniProtKB-KW"/>
</dbReference>
<dbReference type="GO" id="GO:0006355">
    <property type="term" value="P:regulation of DNA-templated transcription"/>
    <property type="evidence" value="ECO:0007669"/>
    <property type="project" value="InterPro"/>
</dbReference>
<name>A0A811Q065_9POAL</name>
<dbReference type="PANTHER" id="PTHR31744">
    <property type="entry name" value="PROTEIN CUP-SHAPED COTYLEDON 2-RELATED"/>
    <property type="match status" value="1"/>
</dbReference>
<keyword evidence="5" id="KW-0539">Nucleus</keyword>
<accession>A0A811Q065</accession>
<dbReference type="PANTHER" id="PTHR31744:SF12">
    <property type="entry name" value="OS02G0579000 PROTEIN"/>
    <property type="match status" value="1"/>
</dbReference>
<dbReference type="AlphaFoldDB" id="A0A811Q065"/>
<comment type="subcellular location">
    <subcellularLocation>
        <location evidence="1">Nucleus</location>
    </subcellularLocation>
</comment>
<dbReference type="OrthoDB" id="1424968at2759"/>
<dbReference type="PROSITE" id="PS51005">
    <property type="entry name" value="NAC"/>
    <property type="match status" value="1"/>
</dbReference>
<dbReference type="EMBL" id="CAJGYO010000008">
    <property type="protein sequence ID" value="CAD6250578.1"/>
    <property type="molecule type" value="Genomic_DNA"/>
</dbReference>
<evidence type="ECO:0000313" key="8">
    <source>
        <dbReference type="Proteomes" id="UP000604825"/>
    </source>
</evidence>
<evidence type="ECO:0000256" key="4">
    <source>
        <dbReference type="ARBA" id="ARBA00023163"/>
    </source>
</evidence>
<evidence type="ECO:0000259" key="6">
    <source>
        <dbReference type="PROSITE" id="PS51005"/>
    </source>
</evidence>
<dbReference type="Gene3D" id="2.170.150.80">
    <property type="entry name" value="NAC domain"/>
    <property type="match status" value="1"/>
</dbReference>
<dbReference type="Pfam" id="PF02365">
    <property type="entry name" value="NAM"/>
    <property type="match status" value="1"/>
</dbReference>
<keyword evidence="4" id="KW-0804">Transcription</keyword>